<dbReference type="RefSeq" id="WP_349054255.1">
    <property type="nucleotide sequence ID" value="NZ_JBBNPS010000018.1"/>
</dbReference>
<evidence type="ECO:0000313" key="4">
    <source>
        <dbReference type="Proteomes" id="UP001481872"/>
    </source>
</evidence>
<feature type="domain" description="ATP-grasp" evidence="2">
    <location>
        <begin position="122"/>
        <end position="320"/>
    </location>
</feature>
<keyword evidence="4" id="KW-1185">Reference proteome</keyword>
<dbReference type="Gene3D" id="3.30.470.20">
    <property type="entry name" value="ATP-grasp fold, B domain"/>
    <property type="match status" value="1"/>
</dbReference>
<gene>
    <name evidence="3" type="ORF">AAA081_06575</name>
</gene>
<proteinExistence type="predicted"/>
<accession>A0ABV1J6X4</accession>
<keyword evidence="3" id="KW-0436">Ligase</keyword>
<evidence type="ECO:0000259" key="2">
    <source>
        <dbReference type="PROSITE" id="PS50975"/>
    </source>
</evidence>
<dbReference type="SUPFAM" id="SSF56059">
    <property type="entry name" value="Glutathione synthetase ATP-binding domain-like"/>
    <property type="match status" value="1"/>
</dbReference>
<sequence>MEFISIVLGTDNNAYGVARSLHEAYGVHSYAYGVKPLRFTRKSKIVDVEVHEGFDTEAGFMPVMEAIYDRFKGGNLPLLLTSCSDGYTALIAKHKEELKDRFRFNYIDYDLQQKLENKEDFYAICEEYGLDYPKTVIITEENKHDLDLGLTYPIGLKANDSIAFVHLHFEGKKKFYKIQDAEELARVVDDIYAAGYKGDLIAQDFIPGNSSAMYVLNAYVDTRGEVTMMCLGKCLLDECLPYEIGNYNALLTMGDQALYDQYEAFLKAIDYRGFANFDLKYDVRDDSYKVFEINIRQGRSSYYMTAGGCNFMTYPVTDLIAGETPPCHYHDARGLWLFVDPAVLRKYGSEKDKDLIEASLKKGFTFTQWYEKDRSLPRWLDYMRRRISTRKYYPHYEPQRQND</sequence>
<organism evidence="3 4">
    <name type="scientific">Aedoeadaptatus acetigenes</name>
    <dbReference type="NCBI Taxonomy" id="2981723"/>
    <lineage>
        <taxon>Bacteria</taxon>
        <taxon>Bacillati</taxon>
        <taxon>Bacillota</taxon>
        <taxon>Tissierellia</taxon>
        <taxon>Tissierellales</taxon>
        <taxon>Peptoniphilaceae</taxon>
        <taxon>Aedoeadaptatus</taxon>
    </lineage>
</organism>
<keyword evidence="1" id="KW-0067">ATP-binding</keyword>
<reference evidence="3 4" key="1">
    <citation type="submission" date="2024-04" db="EMBL/GenBank/DDBJ databases">
        <title>Human intestinal bacterial collection.</title>
        <authorList>
            <person name="Pauvert C."/>
            <person name="Hitch T.C.A."/>
            <person name="Clavel T."/>
        </authorList>
    </citation>
    <scope>NUCLEOTIDE SEQUENCE [LARGE SCALE GENOMIC DNA]</scope>
    <source>
        <strain evidence="3 4">CLA-SR-H026</strain>
    </source>
</reference>
<dbReference type="InterPro" id="IPR011761">
    <property type="entry name" value="ATP-grasp"/>
</dbReference>
<comment type="caution">
    <text evidence="3">The sequence shown here is derived from an EMBL/GenBank/DDBJ whole genome shotgun (WGS) entry which is preliminary data.</text>
</comment>
<dbReference type="PROSITE" id="PS50975">
    <property type="entry name" value="ATP_GRASP"/>
    <property type="match status" value="1"/>
</dbReference>
<evidence type="ECO:0000313" key="3">
    <source>
        <dbReference type="EMBL" id="MEQ3353954.1"/>
    </source>
</evidence>
<name>A0ABV1J6X4_9FIRM</name>
<dbReference type="EMBL" id="JBBNPS010000018">
    <property type="protein sequence ID" value="MEQ3353954.1"/>
    <property type="molecule type" value="Genomic_DNA"/>
</dbReference>
<evidence type="ECO:0000256" key="1">
    <source>
        <dbReference type="PROSITE-ProRule" id="PRU00409"/>
    </source>
</evidence>
<protein>
    <submittedName>
        <fullName evidence="3">Carboxylate--amine ligase</fullName>
    </submittedName>
</protein>
<dbReference type="GO" id="GO:0016874">
    <property type="term" value="F:ligase activity"/>
    <property type="evidence" value="ECO:0007669"/>
    <property type="project" value="UniProtKB-KW"/>
</dbReference>
<dbReference type="Proteomes" id="UP001481872">
    <property type="component" value="Unassembled WGS sequence"/>
</dbReference>
<keyword evidence="1" id="KW-0547">Nucleotide-binding</keyword>